<evidence type="ECO:0000256" key="3">
    <source>
        <dbReference type="ARBA" id="ARBA00022989"/>
    </source>
</evidence>
<gene>
    <name evidence="7" type="ORF">ENJ78_00580</name>
</gene>
<feature type="transmembrane region" description="Helical" evidence="5">
    <location>
        <begin position="268"/>
        <end position="288"/>
    </location>
</feature>
<organism evidence="7">
    <name type="scientific">candidate division WWE3 bacterium</name>
    <dbReference type="NCBI Taxonomy" id="2053526"/>
    <lineage>
        <taxon>Bacteria</taxon>
        <taxon>Katanobacteria</taxon>
    </lineage>
</organism>
<evidence type="ECO:0000256" key="1">
    <source>
        <dbReference type="ARBA" id="ARBA00004141"/>
    </source>
</evidence>
<accession>A0A7V5J004</accession>
<feature type="transmembrane region" description="Helical" evidence="5">
    <location>
        <begin position="245"/>
        <end position="261"/>
    </location>
</feature>
<evidence type="ECO:0000256" key="2">
    <source>
        <dbReference type="ARBA" id="ARBA00022692"/>
    </source>
</evidence>
<keyword evidence="4 5" id="KW-0472">Membrane</keyword>
<dbReference type="PANTHER" id="PTHR37422:SF13">
    <property type="entry name" value="LIPOPOLYSACCHARIDE BIOSYNTHESIS PROTEIN PA4999-RELATED"/>
    <property type="match status" value="1"/>
</dbReference>
<comment type="subcellular location">
    <subcellularLocation>
        <location evidence="1">Membrane</location>
        <topology evidence="1">Multi-pass membrane protein</topology>
    </subcellularLocation>
</comment>
<dbReference type="Proteomes" id="UP000886106">
    <property type="component" value="Unassembled WGS sequence"/>
</dbReference>
<feature type="domain" description="O-antigen ligase-related" evidence="6">
    <location>
        <begin position="229"/>
        <end position="381"/>
    </location>
</feature>
<feature type="transmembrane region" description="Helical" evidence="5">
    <location>
        <begin position="374"/>
        <end position="393"/>
    </location>
</feature>
<feature type="transmembrane region" description="Helical" evidence="5">
    <location>
        <begin position="523"/>
        <end position="539"/>
    </location>
</feature>
<proteinExistence type="predicted"/>
<keyword evidence="3 5" id="KW-1133">Transmembrane helix</keyword>
<evidence type="ECO:0000256" key="5">
    <source>
        <dbReference type="SAM" id="Phobius"/>
    </source>
</evidence>
<evidence type="ECO:0000313" key="7">
    <source>
        <dbReference type="EMBL" id="HHH14187.1"/>
    </source>
</evidence>
<comment type="caution">
    <text evidence="7">The sequence shown here is derived from an EMBL/GenBank/DDBJ whole genome shotgun (WGS) entry which is preliminary data.</text>
</comment>
<feature type="transmembrane region" description="Helical" evidence="5">
    <location>
        <begin position="114"/>
        <end position="135"/>
    </location>
</feature>
<dbReference type="InterPro" id="IPR051533">
    <property type="entry name" value="WaaL-like"/>
</dbReference>
<feature type="transmembrane region" description="Helical" evidence="5">
    <location>
        <begin position="223"/>
        <end position="239"/>
    </location>
</feature>
<protein>
    <recommendedName>
        <fullName evidence="6">O-antigen ligase-related domain-containing protein</fullName>
    </recommendedName>
</protein>
<feature type="transmembrane region" description="Helical" evidence="5">
    <location>
        <begin position="195"/>
        <end position="214"/>
    </location>
</feature>
<feature type="transmembrane region" description="Helical" evidence="5">
    <location>
        <begin position="89"/>
        <end position="108"/>
    </location>
</feature>
<feature type="transmembrane region" description="Helical" evidence="5">
    <location>
        <begin position="45"/>
        <end position="69"/>
    </location>
</feature>
<dbReference type="AlphaFoldDB" id="A0A7V5J004"/>
<evidence type="ECO:0000259" key="6">
    <source>
        <dbReference type="Pfam" id="PF04932"/>
    </source>
</evidence>
<keyword evidence="2 5" id="KW-0812">Transmembrane</keyword>
<name>A0A7V5J004_UNCKA</name>
<dbReference type="PANTHER" id="PTHR37422">
    <property type="entry name" value="TEICHURONIC ACID BIOSYNTHESIS PROTEIN TUAE"/>
    <property type="match status" value="1"/>
</dbReference>
<dbReference type="InterPro" id="IPR007016">
    <property type="entry name" value="O-antigen_ligase-rel_domated"/>
</dbReference>
<feature type="transmembrane region" description="Helical" evidence="5">
    <location>
        <begin position="147"/>
        <end position="167"/>
    </location>
</feature>
<dbReference type="EMBL" id="DRNS01000043">
    <property type="protein sequence ID" value="HHH14187.1"/>
    <property type="molecule type" value="Genomic_DNA"/>
</dbReference>
<feature type="transmembrane region" description="Helical" evidence="5">
    <location>
        <begin position="462"/>
        <end position="480"/>
    </location>
</feature>
<feature type="non-terminal residue" evidence="7">
    <location>
        <position position="541"/>
    </location>
</feature>
<dbReference type="GO" id="GO:0016020">
    <property type="term" value="C:membrane"/>
    <property type="evidence" value="ECO:0007669"/>
    <property type="project" value="UniProtKB-SubCell"/>
</dbReference>
<sequence length="541" mass="63431">MFTIQIFLALFIFILMVLISVEDLATGFLFLLILMPLQHKELFSLAYWDVLPIRVAFFGILLSTSYRFYLWFRRSKNIDYIKGFLKDPVLILLLVLYIIRFISILFVAQEKFEGFKLLAFYTTVVYFYILLKFLYLKKGISLIKKYTFVYVLLASLMGLVAVIQFYVFKVFDFKFGAIWEIPGHNPRLGSTFWDVNHFGAFVASAIPLSIAWLVSSKKINRRLFWLFNTLFLSYALYLTQSRSSWMGIAIALFFFFLFLFLKGFKKYATYLAVFSALGLFSILFYLQVFSGGILPTYKKFMHTRLDSFKSHFVLLRGAFEVYEKKPLLGAGYGNFNNAFRKTSYSDTYFFREKNIVDKKVPSHSIWGEVVAETGFLGLFFYSLLFSFILLFLLKGFFGKKSIKDSLFQLGFFASILSMLVSGIFYTYNLEFFWFAIFLGAIFAFENNKGFNLNSLYKFLVNNRYLVPLTLVLISSLLIFWDLNRNTFIDWDEAIYAKVAKNIVVSKNWLTLQWSIGTPWFEKPPLYMWFSAFFMFFLGINE</sequence>
<reference evidence="7" key="1">
    <citation type="journal article" date="2020" name="mSystems">
        <title>Genome- and Community-Level Interaction Insights into Carbon Utilization and Element Cycling Functions of Hydrothermarchaeota in Hydrothermal Sediment.</title>
        <authorList>
            <person name="Zhou Z."/>
            <person name="Liu Y."/>
            <person name="Xu W."/>
            <person name="Pan J."/>
            <person name="Luo Z.H."/>
            <person name="Li M."/>
        </authorList>
    </citation>
    <scope>NUCLEOTIDE SEQUENCE [LARGE SCALE GENOMIC DNA]</scope>
    <source>
        <strain evidence="7">HyVt-517</strain>
    </source>
</reference>
<feature type="transmembrane region" description="Helical" evidence="5">
    <location>
        <begin position="405"/>
        <end position="425"/>
    </location>
</feature>
<dbReference type="Pfam" id="PF04932">
    <property type="entry name" value="Wzy_C"/>
    <property type="match status" value="1"/>
</dbReference>
<feature type="transmembrane region" description="Helical" evidence="5">
    <location>
        <begin position="431"/>
        <end position="450"/>
    </location>
</feature>
<feature type="transmembrane region" description="Helical" evidence="5">
    <location>
        <begin position="7"/>
        <end position="33"/>
    </location>
</feature>
<evidence type="ECO:0000256" key="4">
    <source>
        <dbReference type="ARBA" id="ARBA00023136"/>
    </source>
</evidence>